<dbReference type="Proteomes" id="UP001596379">
    <property type="component" value="Unassembled WGS sequence"/>
</dbReference>
<evidence type="ECO:0000313" key="1">
    <source>
        <dbReference type="EMBL" id="MFC7299854.1"/>
    </source>
</evidence>
<comment type="caution">
    <text evidence="1">The sequence shown here is derived from an EMBL/GenBank/DDBJ whole genome shotgun (WGS) entry which is preliminary data.</text>
</comment>
<organism evidence="1 2">
    <name type="scientific">Herminiimonas aquatilis</name>
    <dbReference type="NCBI Taxonomy" id="345342"/>
    <lineage>
        <taxon>Bacteria</taxon>
        <taxon>Pseudomonadati</taxon>
        <taxon>Pseudomonadota</taxon>
        <taxon>Betaproteobacteria</taxon>
        <taxon>Burkholderiales</taxon>
        <taxon>Oxalobacteraceae</taxon>
        <taxon>Herminiimonas</taxon>
    </lineage>
</organism>
<accession>A0ABW2J8L5</accession>
<reference evidence="2" key="1">
    <citation type="journal article" date="2019" name="Int. J. Syst. Evol. Microbiol.">
        <title>The Global Catalogue of Microorganisms (GCM) 10K type strain sequencing project: providing services to taxonomists for standard genome sequencing and annotation.</title>
        <authorList>
            <consortium name="The Broad Institute Genomics Platform"/>
            <consortium name="The Broad Institute Genome Sequencing Center for Infectious Disease"/>
            <person name="Wu L."/>
            <person name="Ma J."/>
        </authorList>
    </citation>
    <scope>NUCLEOTIDE SEQUENCE [LARGE SCALE GENOMIC DNA]</scope>
    <source>
        <strain evidence="2">CCUG 36956</strain>
    </source>
</reference>
<gene>
    <name evidence="1" type="ORF">ACFQO0_15550</name>
</gene>
<evidence type="ECO:0000313" key="2">
    <source>
        <dbReference type="Proteomes" id="UP001596379"/>
    </source>
</evidence>
<name>A0ABW2J8L5_9BURK</name>
<proteinExistence type="predicted"/>
<dbReference type="EMBL" id="JBHTCC010000004">
    <property type="protein sequence ID" value="MFC7299854.1"/>
    <property type="molecule type" value="Genomic_DNA"/>
</dbReference>
<dbReference type="RefSeq" id="WP_382236429.1">
    <property type="nucleotide sequence ID" value="NZ_JBHTCC010000004.1"/>
</dbReference>
<keyword evidence="2" id="KW-1185">Reference proteome</keyword>
<protein>
    <submittedName>
        <fullName evidence="1">Uncharacterized protein</fullName>
    </submittedName>
</protein>
<sequence>MTSDKGNMMDNLNVQFHVAVLTVPSFVTAEQFPEWLHHEALAIQELSEDNSLTIVRLFLAARIKEVWGRKKLDVLLQAITDKYPHIFRVEMVVIDNQLNIDEKELIQSDAESELAQILETVKQLQELKIAKSKLH</sequence>